<name>A0A3S8UPP6_9PSED</name>
<protein>
    <submittedName>
        <fullName evidence="2">DUF1120 domain-containing protein</fullName>
    </submittedName>
</protein>
<dbReference type="OrthoDB" id="6602106at2"/>
<feature type="chain" id="PRO_5019432143" evidence="1">
    <location>
        <begin position="29"/>
        <end position="380"/>
    </location>
</feature>
<evidence type="ECO:0000256" key="1">
    <source>
        <dbReference type="SAM" id="SignalP"/>
    </source>
</evidence>
<dbReference type="InterPro" id="IPR010546">
    <property type="entry name" value="DUF1120"/>
</dbReference>
<evidence type="ECO:0000313" key="2">
    <source>
        <dbReference type="EMBL" id="AZL70252.1"/>
    </source>
</evidence>
<evidence type="ECO:0000313" key="3">
    <source>
        <dbReference type="Proteomes" id="UP000268230"/>
    </source>
</evidence>
<dbReference type="Pfam" id="PF06551">
    <property type="entry name" value="DUF1120"/>
    <property type="match status" value="1"/>
</dbReference>
<organism evidence="2 3">
    <name type="scientific">Pseudomonas entomophila</name>
    <dbReference type="NCBI Taxonomy" id="312306"/>
    <lineage>
        <taxon>Bacteria</taxon>
        <taxon>Pseudomonadati</taxon>
        <taxon>Pseudomonadota</taxon>
        <taxon>Gammaproteobacteria</taxon>
        <taxon>Pseudomonadales</taxon>
        <taxon>Pseudomonadaceae</taxon>
        <taxon>Pseudomonas</taxon>
    </lineage>
</organism>
<gene>
    <name evidence="2" type="ORF">EJA05_22110</name>
</gene>
<keyword evidence="1" id="KW-0732">Signal</keyword>
<proteinExistence type="predicted"/>
<dbReference type="KEGG" id="pory:EJA05_22110"/>
<reference evidence="2 3" key="1">
    <citation type="submission" date="2018-12" db="EMBL/GenBank/DDBJ databases">
        <authorList>
            <person name="Li S."/>
            <person name="Yang R."/>
            <person name="Chen G."/>
            <person name="Zou L."/>
            <person name="Zhang C."/>
            <person name="Chen Y."/>
            <person name="Liu Z."/>
            <person name="Li Y."/>
            <person name="Yan Y."/>
            <person name="Huang M."/>
            <person name="Chen T."/>
        </authorList>
    </citation>
    <scope>NUCLEOTIDE SEQUENCE [LARGE SCALE GENOMIC DNA]</scope>
    <source>
        <strain evidence="2 3">1257</strain>
    </source>
</reference>
<sequence>MEPAMRSFRCFIPALLAAAGLLPTVGQADDCQVSLSQPQADFGRFNRTTLIKHAQELELGTRSVGLTVTCAQAQDLSLFFRAAQHNGTRFALGDQGSFAVRLDQALLDGAHVEVGRFSAPGQAPQASGRALDWLPQTWLAPLRAGQALPGRVFSARLEVKGWGLPAMLGLTDALSLRAAGQVEAAGGKGHLDVMAAIAPIACTPQLGNGGVVDFGRIPARQLLQEAGSRWQRSVSLSVHCDAPTRFALSARDNRSASVRHFPGLVDPTLLFGVGRTRAGQALGAYAVSFDSVLADGASVSALQAPFGALQWLSPSGPAYLAPDRRLLGFAQGNARQAGPTAMSQLNASLAVELFLPAAGALSLNEEAPIDGAATLEIIYL</sequence>
<feature type="signal peptide" evidence="1">
    <location>
        <begin position="1"/>
        <end position="28"/>
    </location>
</feature>
<dbReference type="AlphaFoldDB" id="A0A3S8UPP6"/>
<dbReference type="EMBL" id="CP034338">
    <property type="protein sequence ID" value="AZL70252.1"/>
    <property type="molecule type" value="Genomic_DNA"/>
</dbReference>
<dbReference type="Proteomes" id="UP000268230">
    <property type="component" value="Chromosome"/>
</dbReference>
<accession>A0A3S8UPP6</accession>